<dbReference type="PANTHER" id="PTHR34148">
    <property type="entry name" value="ADENOSYLCOBINAMIDE-GDP RIBAZOLETRANSFERASE"/>
    <property type="match status" value="1"/>
</dbReference>
<comment type="similarity">
    <text evidence="4 19">Belongs to the CobS family.</text>
</comment>
<evidence type="ECO:0000313" key="20">
    <source>
        <dbReference type="EMBL" id="NIX76939.1"/>
    </source>
</evidence>
<dbReference type="InterPro" id="IPR003805">
    <property type="entry name" value="CobS"/>
</dbReference>
<evidence type="ECO:0000256" key="12">
    <source>
        <dbReference type="ARBA" id="ARBA00022989"/>
    </source>
</evidence>
<feature type="transmembrane region" description="Helical" evidence="19">
    <location>
        <begin position="57"/>
        <end position="78"/>
    </location>
</feature>
<evidence type="ECO:0000256" key="19">
    <source>
        <dbReference type="HAMAP-Rule" id="MF_00719"/>
    </source>
</evidence>
<dbReference type="RefSeq" id="WP_167672840.1">
    <property type="nucleotide sequence ID" value="NZ_JAATJS010000003.1"/>
</dbReference>
<evidence type="ECO:0000256" key="4">
    <source>
        <dbReference type="ARBA" id="ARBA00010561"/>
    </source>
</evidence>
<protein>
    <recommendedName>
        <fullName evidence="6 19">Adenosylcobinamide-GDP ribazoletransferase</fullName>
        <ecNumber evidence="5 19">2.7.8.26</ecNumber>
    </recommendedName>
    <alternativeName>
        <fullName evidence="16 19">Cobalamin synthase</fullName>
    </alternativeName>
    <alternativeName>
        <fullName evidence="15 19">Cobalamin-5'-phosphate synthase</fullName>
    </alternativeName>
</protein>
<dbReference type="NCBIfam" id="TIGR00317">
    <property type="entry name" value="cobS"/>
    <property type="match status" value="1"/>
</dbReference>
<evidence type="ECO:0000256" key="6">
    <source>
        <dbReference type="ARBA" id="ARBA00015850"/>
    </source>
</evidence>
<evidence type="ECO:0000256" key="14">
    <source>
        <dbReference type="ARBA" id="ARBA00025228"/>
    </source>
</evidence>
<keyword evidence="9 19" id="KW-0808">Transferase</keyword>
<evidence type="ECO:0000256" key="13">
    <source>
        <dbReference type="ARBA" id="ARBA00023136"/>
    </source>
</evidence>
<evidence type="ECO:0000256" key="3">
    <source>
        <dbReference type="ARBA" id="ARBA00004663"/>
    </source>
</evidence>
<evidence type="ECO:0000256" key="1">
    <source>
        <dbReference type="ARBA" id="ARBA00001946"/>
    </source>
</evidence>
<evidence type="ECO:0000256" key="18">
    <source>
        <dbReference type="ARBA" id="ARBA00049504"/>
    </source>
</evidence>
<evidence type="ECO:0000256" key="16">
    <source>
        <dbReference type="ARBA" id="ARBA00032853"/>
    </source>
</evidence>
<evidence type="ECO:0000256" key="2">
    <source>
        <dbReference type="ARBA" id="ARBA00004651"/>
    </source>
</evidence>
<comment type="cofactor">
    <cofactor evidence="1 19">
        <name>Mg(2+)</name>
        <dbReference type="ChEBI" id="CHEBI:18420"/>
    </cofactor>
</comment>
<keyword evidence="11 19" id="KW-0460">Magnesium</keyword>
<evidence type="ECO:0000256" key="7">
    <source>
        <dbReference type="ARBA" id="ARBA00022475"/>
    </source>
</evidence>
<evidence type="ECO:0000256" key="9">
    <source>
        <dbReference type="ARBA" id="ARBA00022679"/>
    </source>
</evidence>
<keyword evidence="8 19" id="KW-0169">Cobalamin biosynthesis</keyword>
<keyword evidence="7 19" id="KW-1003">Cell membrane</keyword>
<dbReference type="HAMAP" id="MF_00719">
    <property type="entry name" value="CobS"/>
    <property type="match status" value="1"/>
</dbReference>
<dbReference type="EMBL" id="JAATJS010000003">
    <property type="protein sequence ID" value="NIX76939.1"/>
    <property type="molecule type" value="Genomic_DNA"/>
</dbReference>
<comment type="function">
    <text evidence="14 19">Joins adenosylcobinamide-GDP and alpha-ribazole to generate adenosylcobalamin (Ado-cobalamin). Also synthesizes adenosylcobalamin 5'-phosphate from adenosylcobinamide-GDP and alpha-ribazole 5'-phosphate.</text>
</comment>
<feature type="transmembrane region" description="Helical" evidence="19">
    <location>
        <begin position="84"/>
        <end position="101"/>
    </location>
</feature>
<evidence type="ECO:0000256" key="8">
    <source>
        <dbReference type="ARBA" id="ARBA00022573"/>
    </source>
</evidence>
<comment type="caution">
    <text evidence="20">The sequence shown here is derived from an EMBL/GenBank/DDBJ whole genome shotgun (WGS) entry which is preliminary data.</text>
</comment>
<keyword evidence="13 19" id="KW-0472">Membrane</keyword>
<dbReference type="Pfam" id="PF02654">
    <property type="entry name" value="CobS"/>
    <property type="match status" value="1"/>
</dbReference>
<evidence type="ECO:0000256" key="17">
    <source>
        <dbReference type="ARBA" id="ARBA00048623"/>
    </source>
</evidence>
<name>A0ABX0VCQ1_9HYPH</name>
<evidence type="ECO:0000256" key="10">
    <source>
        <dbReference type="ARBA" id="ARBA00022692"/>
    </source>
</evidence>
<proteinExistence type="inferred from homology"/>
<dbReference type="Proteomes" id="UP000707352">
    <property type="component" value="Unassembled WGS sequence"/>
</dbReference>
<accession>A0ABX0VCQ1</accession>
<reference evidence="20 21" key="1">
    <citation type="submission" date="2020-03" db="EMBL/GenBank/DDBJ databases">
        <title>The genome sequence of Microvirga sp. c23x22.</title>
        <authorList>
            <person name="Zhang X."/>
        </authorList>
    </citation>
    <scope>NUCLEOTIDE SEQUENCE [LARGE SCALE GENOMIC DNA]</scope>
    <source>
        <strain evidence="21">c23x22</strain>
    </source>
</reference>
<organism evidence="20 21">
    <name type="scientific">Microvirga terricola</name>
    <dbReference type="NCBI Taxonomy" id="2719797"/>
    <lineage>
        <taxon>Bacteria</taxon>
        <taxon>Pseudomonadati</taxon>
        <taxon>Pseudomonadota</taxon>
        <taxon>Alphaproteobacteria</taxon>
        <taxon>Hyphomicrobiales</taxon>
        <taxon>Methylobacteriaceae</taxon>
        <taxon>Microvirga</taxon>
    </lineage>
</organism>
<feature type="transmembrane region" description="Helical" evidence="19">
    <location>
        <begin position="130"/>
        <end position="152"/>
    </location>
</feature>
<comment type="catalytic activity">
    <reaction evidence="18 19">
        <text>alpha-ribazole 5'-phosphate + adenosylcob(III)inamide-GDP = adenosylcob(III)alamin 5'-phosphate + GMP + H(+)</text>
        <dbReference type="Rhea" id="RHEA:23560"/>
        <dbReference type="ChEBI" id="CHEBI:15378"/>
        <dbReference type="ChEBI" id="CHEBI:57918"/>
        <dbReference type="ChEBI" id="CHEBI:58115"/>
        <dbReference type="ChEBI" id="CHEBI:60487"/>
        <dbReference type="ChEBI" id="CHEBI:60493"/>
        <dbReference type="EC" id="2.7.8.26"/>
    </reaction>
</comment>
<comment type="catalytic activity">
    <reaction evidence="17 19">
        <text>alpha-ribazole + adenosylcob(III)inamide-GDP = adenosylcob(III)alamin + GMP + H(+)</text>
        <dbReference type="Rhea" id="RHEA:16049"/>
        <dbReference type="ChEBI" id="CHEBI:10329"/>
        <dbReference type="ChEBI" id="CHEBI:15378"/>
        <dbReference type="ChEBI" id="CHEBI:18408"/>
        <dbReference type="ChEBI" id="CHEBI:58115"/>
        <dbReference type="ChEBI" id="CHEBI:60487"/>
        <dbReference type="EC" id="2.7.8.26"/>
    </reaction>
</comment>
<keyword evidence="10 19" id="KW-0812">Transmembrane</keyword>
<dbReference type="PANTHER" id="PTHR34148:SF1">
    <property type="entry name" value="ADENOSYLCOBINAMIDE-GDP RIBAZOLETRANSFERASE"/>
    <property type="match status" value="1"/>
</dbReference>
<feature type="transmembrane region" description="Helical" evidence="19">
    <location>
        <begin position="202"/>
        <end position="222"/>
    </location>
</feature>
<feature type="transmembrane region" description="Helical" evidence="19">
    <location>
        <begin position="158"/>
        <end position="182"/>
    </location>
</feature>
<dbReference type="EC" id="2.7.8.26" evidence="5 19"/>
<keyword evidence="12 19" id="KW-1133">Transmembrane helix</keyword>
<comment type="pathway">
    <text evidence="3 19">Cofactor biosynthesis; adenosylcobalamin biosynthesis; adenosylcobalamin from cob(II)yrinate a,c-diamide: step 7/7.</text>
</comment>
<feature type="transmembrane region" description="Helical" evidence="19">
    <location>
        <begin position="228"/>
        <end position="247"/>
    </location>
</feature>
<evidence type="ECO:0000256" key="15">
    <source>
        <dbReference type="ARBA" id="ARBA00032605"/>
    </source>
</evidence>
<dbReference type="GO" id="GO:0051073">
    <property type="term" value="F:adenosylcobinamide-GDP ribazoletransferase activity"/>
    <property type="evidence" value="ECO:0007669"/>
    <property type="project" value="UniProtKB-EC"/>
</dbReference>
<comment type="subcellular location">
    <subcellularLocation>
        <location evidence="2 19">Cell membrane</location>
        <topology evidence="2 19">Multi-pass membrane protein</topology>
    </subcellularLocation>
</comment>
<keyword evidence="21" id="KW-1185">Reference proteome</keyword>
<evidence type="ECO:0000256" key="11">
    <source>
        <dbReference type="ARBA" id="ARBA00022842"/>
    </source>
</evidence>
<gene>
    <name evidence="19 20" type="primary">cobS</name>
    <name evidence="20" type="ORF">HB375_09970</name>
</gene>
<sequence length="279" mass="28755">MSDQLQKAQTAATTRAWQELLTDLARCLRFYSRLPVSTLPWEHDPHALPEFQRLTRVLPVAGLVLGLLPALVLALALFLDLGPWLAAILSIAAMTLTTGAFHEDGLTDTADSFGGATRERRLAIMKDSLIGSYGASALILAFALRIGALAALADRLAPLAACIALLIVASLSRTAGLMPLVLLPPARPDGASQAVGQPTRDALWLAAAIASLLAVVLGMIAGLAPSGVGLMIALSALSGLALTRFAARHIGGQTGDIAGAAQQVAEIAALIGLLTVTAP</sequence>
<evidence type="ECO:0000313" key="21">
    <source>
        <dbReference type="Proteomes" id="UP000707352"/>
    </source>
</evidence>
<evidence type="ECO:0000256" key="5">
    <source>
        <dbReference type="ARBA" id="ARBA00013200"/>
    </source>
</evidence>